<reference evidence="2 3" key="1">
    <citation type="submission" date="2020-07" db="EMBL/GenBank/DDBJ databases">
        <title>Endozoicomonas sp. nov., isolated from sediment.</title>
        <authorList>
            <person name="Gu T."/>
        </authorList>
    </citation>
    <scope>NUCLEOTIDE SEQUENCE [LARGE SCALE GENOMIC DNA]</scope>
    <source>
        <strain evidence="2 3">SM1973</strain>
    </source>
</reference>
<protein>
    <submittedName>
        <fullName evidence="2">Uncharacterized protein</fullName>
    </submittedName>
</protein>
<accession>A0A853IE75</accession>
<keyword evidence="3" id="KW-1185">Reference proteome</keyword>
<evidence type="ECO:0000313" key="3">
    <source>
        <dbReference type="Proteomes" id="UP000569732"/>
    </source>
</evidence>
<dbReference type="EMBL" id="JACCKB010000030">
    <property type="protein sequence ID" value="NYZ67807.1"/>
    <property type="molecule type" value="Genomic_DNA"/>
</dbReference>
<keyword evidence="1" id="KW-1133">Transmembrane helix</keyword>
<dbReference type="RefSeq" id="WP_180569830.1">
    <property type="nucleotide sequence ID" value="NZ_JACCKB010000030.1"/>
</dbReference>
<dbReference type="Proteomes" id="UP000569732">
    <property type="component" value="Unassembled WGS sequence"/>
</dbReference>
<name>A0A853IE75_9GAMM</name>
<organism evidence="2 3">
    <name type="scientific">Spartinivicinus marinus</name>
    <dbReference type="NCBI Taxonomy" id="2994442"/>
    <lineage>
        <taxon>Bacteria</taxon>
        <taxon>Pseudomonadati</taxon>
        <taxon>Pseudomonadota</taxon>
        <taxon>Gammaproteobacteria</taxon>
        <taxon>Oceanospirillales</taxon>
        <taxon>Zooshikellaceae</taxon>
        <taxon>Spartinivicinus</taxon>
    </lineage>
</organism>
<keyword evidence="1" id="KW-0472">Membrane</keyword>
<evidence type="ECO:0000256" key="1">
    <source>
        <dbReference type="SAM" id="Phobius"/>
    </source>
</evidence>
<sequence length="170" mass="18974">MIKIHTANIKACFLIIIGGDDDKRIFTMFLRVIALASVFLLAGCPLQNIVQIQDVSNQTASYNFPPPNIVRLAIIEQGIHSPSVITMAEERLVQSGFNTFRDREIKQWQNPIGLIDFEVEKTITSNSGQKCKKYTLTIPEVGDGVSHGIGESRHHGTACLKNNIWQKIIN</sequence>
<gene>
    <name evidence="2" type="ORF">H0A36_17475</name>
</gene>
<evidence type="ECO:0000313" key="2">
    <source>
        <dbReference type="EMBL" id="NYZ67807.1"/>
    </source>
</evidence>
<dbReference type="AlphaFoldDB" id="A0A853IE75"/>
<comment type="caution">
    <text evidence="2">The sequence shown here is derived from an EMBL/GenBank/DDBJ whole genome shotgun (WGS) entry which is preliminary data.</text>
</comment>
<proteinExistence type="predicted"/>
<feature type="transmembrane region" description="Helical" evidence="1">
    <location>
        <begin position="25"/>
        <end position="43"/>
    </location>
</feature>
<keyword evidence="1" id="KW-0812">Transmembrane</keyword>